<keyword evidence="4" id="KW-1185">Reference proteome</keyword>
<reference evidence="3 4" key="1">
    <citation type="journal article" date="2011" name="PLoS Pathog.">
        <title>Endophytic Life Strategies Decoded by Genome and Transcriptome Analyses of the Mutualistic Root Symbiont Piriformospora indica.</title>
        <authorList>
            <person name="Zuccaro A."/>
            <person name="Lahrmann U."/>
            <person name="Guldener U."/>
            <person name="Langen G."/>
            <person name="Pfiffi S."/>
            <person name="Biedenkopf D."/>
            <person name="Wong P."/>
            <person name="Samans B."/>
            <person name="Grimm C."/>
            <person name="Basiewicz M."/>
            <person name="Murat C."/>
            <person name="Martin F."/>
            <person name="Kogel K.H."/>
        </authorList>
    </citation>
    <scope>NUCLEOTIDE SEQUENCE [LARGE SCALE GENOMIC DNA]</scope>
    <source>
        <strain evidence="3 4">DSM 11827</strain>
    </source>
</reference>
<keyword evidence="1" id="KW-0904">Protein phosphatase</keyword>
<sequence length="279" mass="30705">MLFAPLPVPGSSMHISPLWMFASPSHQQTPSNYRLSSAGHGIPKPRHAALPEEDKALTLAVQVGEDAYFVTQNGLGVADGVGGWSSSKHAHNIPGQRSNSSLFSRRLMHFCSQELQRCTGEPDPVQILQSAYNITVGLSMAEGIMGSSTALLAVLSRDGHELRVAHVGDCCLFLIRNREIIYRSEEMQHRFNYPLQLGPLSPTTPQQHAQAITLPVQEQDVIILSTDGMSDNLWDEDPLNFRHTPHGPVTDNAIAFVMYTGTHRVRKRTLLVAAKRLVS</sequence>
<dbReference type="GO" id="GO:0046872">
    <property type="term" value="F:metal ion binding"/>
    <property type="evidence" value="ECO:0007669"/>
    <property type="project" value="UniProtKB-UniRule"/>
</dbReference>
<gene>
    <name evidence="3" type="ORF">PIIN_03821</name>
</gene>
<protein>
    <recommendedName>
        <fullName evidence="1">Protein phosphatase</fullName>
        <ecNumber evidence="1">3.1.3.16</ecNumber>
    </recommendedName>
</protein>
<dbReference type="Pfam" id="PF13672">
    <property type="entry name" value="PP2C_2"/>
    <property type="match status" value="1"/>
</dbReference>
<dbReference type="PROSITE" id="PS51746">
    <property type="entry name" value="PPM_2"/>
    <property type="match status" value="1"/>
</dbReference>
<keyword evidence="1" id="KW-0378">Hydrolase</keyword>
<evidence type="ECO:0000256" key="1">
    <source>
        <dbReference type="RuleBase" id="RU366020"/>
    </source>
</evidence>
<keyword evidence="1" id="KW-0479">Metal-binding</keyword>
<comment type="similarity">
    <text evidence="1">Belongs to the PP2C family.</text>
</comment>
<dbReference type="STRING" id="1109443.G4TEY3"/>
<comment type="cofactor">
    <cofactor evidence="1">
        <name>Mn(2+)</name>
        <dbReference type="ChEBI" id="CHEBI:29035"/>
    </cofactor>
</comment>
<dbReference type="PANTHER" id="PTHR12320">
    <property type="entry name" value="PROTEIN PHOSPHATASE 2C"/>
    <property type="match status" value="1"/>
</dbReference>
<evidence type="ECO:0000259" key="2">
    <source>
        <dbReference type="PROSITE" id="PS51746"/>
    </source>
</evidence>
<dbReference type="InParanoid" id="G4TEY3"/>
<dbReference type="EC" id="3.1.3.16" evidence="1"/>
<dbReference type="OrthoDB" id="60843at2759"/>
<organism evidence="3 4">
    <name type="scientific">Serendipita indica (strain DSM 11827)</name>
    <name type="common">Root endophyte fungus</name>
    <name type="synonym">Piriformospora indica</name>
    <dbReference type="NCBI Taxonomy" id="1109443"/>
    <lineage>
        <taxon>Eukaryota</taxon>
        <taxon>Fungi</taxon>
        <taxon>Dikarya</taxon>
        <taxon>Basidiomycota</taxon>
        <taxon>Agaricomycotina</taxon>
        <taxon>Agaricomycetes</taxon>
        <taxon>Sebacinales</taxon>
        <taxon>Serendipitaceae</taxon>
        <taxon>Serendipita</taxon>
    </lineage>
</organism>
<dbReference type="GO" id="GO:0004722">
    <property type="term" value="F:protein serine/threonine phosphatase activity"/>
    <property type="evidence" value="ECO:0007669"/>
    <property type="project" value="UniProtKB-EC"/>
</dbReference>
<name>G4TEY3_SERID</name>
<comment type="caution">
    <text evidence="3">The sequence shown here is derived from an EMBL/GenBank/DDBJ whole genome shotgun (WGS) entry which is preliminary data.</text>
</comment>
<dbReference type="Gene3D" id="3.60.40.10">
    <property type="entry name" value="PPM-type phosphatase domain"/>
    <property type="match status" value="1"/>
</dbReference>
<dbReference type="HOGENOM" id="CLU_997894_0_0_1"/>
<dbReference type="SUPFAM" id="SSF81606">
    <property type="entry name" value="PP2C-like"/>
    <property type="match status" value="1"/>
</dbReference>
<dbReference type="EMBL" id="CAFZ01000066">
    <property type="protein sequence ID" value="CCA69882.1"/>
    <property type="molecule type" value="Genomic_DNA"/>
</dbReference>
<comment type="cofactor">
    <cofactor evidence="1">
        <name>Mg(2+)</name>
        <dbReference type="ChEBI" id="CHEBI:18420"/>
    </cofactor>
</comment>
<dbReference type="PANTHER" id="PTHR12320:SF84">
    <property type="entry name" value="PROTEIN PHOSPHATASE"/>
    <property type="match status" value="1"/>
</dbReference>
<evidence type="ECO:0000313" key="3">
    <source>
        <dbReference type="EMBL" id="CCA69882.1"/>
    </source>
</evidence>
<dbReference type="AlphaFoldDB" id="G4TEY3"/>
<evidence type="ECO:0000313" key="4">
    <source>
        <dbReference type="Proteomes" id="UP000007148"/>
    </source>
</evidence>
<comment type="catalytic activity">
    <reaction evidence="1">
        <text>O-phospho-L-threonyl-[protein] + H2O = L-threonyl-[protein] + phosphate</text>
        <dbReference type="Rhea" id="RHEA:47004"/>
        <dbReference type="Rhea" id="RHEA-COMP:11060"/>
        <dbReference type="Rhea" id="RHEA-COMP:11605"/>
        <dbReference type="ChEBI" id="CHEBI:15377"/>
        <dbReference type="ChEBI" id="CHEBI:30013"/>
        <dbReference type="ChEBI" id="CHEBI:43474"/>
        <dbReference type="ChEBI" id="CHEBI:61977"/>
        <dbReference type="EC" id="3.1.3.16"/>
    </reaction>
</comment>
<proteinExistence type="inferred from homology"/>
<comment type="catalytic activity">
    <reaction evidence="1">
        <text>O-phospho-L-seryl-[protein] + H2O = L-seryl-[protein] + phosphate</text>
        <dbReference type="Rhea" id="RHEA:20629"/>
        <dbReference type="Rhea" id="RHEA-COMP:9863"/>
        <dbReference type="Rhea" id="RHEA-COMP:11604"/>
        <dbReference type="ChEBI" id="CHEBI:15377"/>
        <dbReference type="ChEBI" id="CHEBI:29999"/>
        <dbReference type="ChEBI" id="CHEBI:43474"/>
        <dbReference type="ChEBI" id="CHEBI:83421"/>
        <dbReference type="EC" id="3.1.3.16"/>
    </reaction>
</comment>
<dbReference type="Proteomes" id="UP000007148">
    <property type="component" value="Unassembled WGS sequence"/>
</dbReference>
<keyword evidence="1" id="KW-0460">Magnesium</keyword>
<keyword evidence="1" id="KW-0464">Manganese</keyword>
<dbReference type="eggNOG" id="KOG1379">
    <property type="taxonomic scope" value="Eukaryota"/>
</dbReference>
<feature type="domain" description="PPM-type phosphatase" evidence="2">
    <location>
        <begin position="48"/>
        <end position="279"/>
    </location>
</feature>
<dbReference type="InterPro" id="IPR036457">
    <property type="entry name" value="PPM-type-like_dom_sf"/>
</dbReference>
<dbReference type="InterPro" id="IPR039123">
    <property type="entry name" value="PPTC7"/>
</dbReference>
<dbReference type="InterPro" id="IPR001932">
    <property type="entry name" value="PPM-type_phosphatase-like_dom"/>
</dbReference>
<accession>G4TEY3</accession>